<dbReference type="Proteomes" id="UP000243924">
    <property type="component" value="Chromosome I"/>
</dbReference>
<evidence type="ECO:0000256" key="1">
    <source>
        <dbReference type="SAM" id="MobiDB-lite"/>
    </source>
</evidence>
<protein>
    <submittedName>
        <fullName evidence="2">Uncharacterized protein</fullName>
    </submittedName>
</protein>
<keyword evidence="3" id="KW-1185">Reference proteome</keyword>
<evidence type="ECO:0000313" key="2">
    <source>
        <dbReference type="EMBL" id="SDT94853.1"/>
    </source>
</evidence>
<dbReference type="AlphaFoldDB" id="A0A1H2EIQ0"/>
<accession>A0A1H2EIQ0</accession>
<sequence>MACKRLTTGTAGQSARRSQLMEMFTVEKNQEP</sequence>
<reference evidence="3" key="1">
    <citation type="submission" date="2016-10" db="EMBL/GenBank/DDBJ databases">
        <authorList>
            <person name="Varghese N."/>
            <person name="Submissions S."/>
        </authorList>
    </citation>
    <scope>NUCLEOTIDE SEQUENCE [LARGE SCALE GENOMIC DNA]</scope>
    <source>
        <strain evidence="3">CECT 8338</strain>
    </source>
</reference>
<organism evidence="2 3">
    <name type="scientific">Halopseudomonas salegens</name>
    <dbReference type="NCBI Taxonomy" id="1434072"/>
    <lineage>
        <taxon>Bacteria</taxon>
        <taxon>Pseudomonadati</taxon>
        <taxon>Pseudomonadota</taxon>
        <taxon>Gammaproteobacteria</taxon>
        <taxon>Pseudomonadales</taxon>
        <taxon>Pseudomonadaceae</taxon>
        <taxon>Halopseudomonas</taxon>
    </lineage>
</organism>
<gene>
    <name evidence="2" type="ORF">SAMN05216210_0755</name>
</gene>
<evidence type="ECO:0000313" key="3">
    <source>
        <dbReference type="Proteomes" id="UP000243924"/>
    </source>
</evidence>
<name>A0A1H2EIQ0_9GAMM</name>
<dbReference type="EMBL" id="LT629787">
    <property type="protein sequence ID" value="SDT94853.1"/>
    <property type="molecule type" value="Genomic_DNA"/>
</dbReference>
<proteinExistence type="predicted"/>
<feature type="region of interest" description="Disordered" evidence="1">
    <location>
        <begin position="1"/>
        <end position="32"/>
    </location>
</feature>
<feature type="compositionally biased region" description="Polar residues" evidence="1">
    <location>
        <begin position="7"/>
        <end position="17"/>
    </location>
</feature>